<reference evidence="3 4" key="1">
    <citation type="submission" date="2019-06" db="EMBL/GenBank/DDBJ databases">
        <title>Whole genome shotgun sequence of Streptomyces cacaoi subsp. cacaoi NBRC 12748.</title>
        <authorList>
            <person name="Hosoyama A."/>
            <person name="Uohara A."/>
            <person name="Ohji S."/>
            <person name="Ichikawa N."/>
        </authorList>
    </citation>
    <scope>NUCLEOTIDE SEQUENCE [LARGE SCALE GENOMIC DNA]</scope>
    <source>
        <strain evidence="3 4">NBRC 12748</strain>
    </source>
</reference>
<name>A0A4Y3QX74_STRCI</name>
<protein>
    <recommendedName>
        <fullName evidence="2">HTH marR-type domain-containing protein</fullName>
    </recommendedName>
</protein>
<sequence>MVHDEPAGELADEAEEVALAVMEASQLMIEVSARALGAEDESLTLAQLRTLVVLHTGGPVKLASLAGTLGVNPSTATRMTERLERSGFVDRQINPDCRREVVLRLTGAGARLVERTLARRRAEIARWVALIPGRERAELVAGLRALSRAAGGPGTGPGEEVRRTRGIMSGAGPG</sequence>
<proteinExistence type="predicted"/>
<dbReference type="EMBL" id="BJMM01000009">
    <property type="protein sequence ID" value="GEB49812.1"/>
    <property type="molecule type" value="Genomic_DNA"/>
</dbReference>
<comment type="caution">
    <text evidence="3">The sequence shown here is derived from an EMBL/GenBank/DDBJ whole genome shotgun (WGS) entry which is preliminary data.</text>
</comment>
<dbReference type="PANTHER" id="PTHR33164:SF94">
    <property type="entry name" value="TRANSCRIPTIONAL REGULATORY PROTEIN-RELATED"/>
    <property type="match status" value="1"/>
</dbReference>
<dbReference type="Proteomes" id="UP000319210">
    <property type="component" value="Unassembled WGS sequence"/>
</dbReference>
<gene>
    <name evidence="3" type="ORF">SCA03_23630</name>
</gene>
<evidence type="ECO:0000313" key="4">
    <source>
        <dbReference type="Proteomes" id="UP000319210"/>
    </source>
</evidence>
<dbReference type="SMART" id="SM00347">
    <property type="entry name" value="HTH_MARR"/>
    <property type="match status" value="1"/>
</dbReference>
<dbReference type="PANTHER" id="PTHR33164">
    <property type="entry name" value="TRANSCRIPTIONAL REGULATOR, MARR FAMILY"/>
    <property type="match status" value="1"/>
</dbReference>
<dbReference type="GO" id="GO:0006950">
    <property type="term" value="P:response to stress"/>
    <property type="evidence" value="ECO:0007669"/>
    <property type="project" value="TreeGrafter"/>
</dbReference>
<accession>A0A4Y3QX74</accession>
<feature type="domain" description="HTH marR-type" evidence="2">
    <location>
        <begin position="14"/>
        <end position="148"/>
    </location>
</feature>
<organism evidence="3 4">
    <name type="scientific">Streptomyces cacaoi</name>
    <dbReference type="NCBI Taxonomy" id="1898"/>
    <lineage>
        <taxon>Bacteria</taxon>
        <taxon>Bacillati</taxon>
        <taxon>Actinomycetota</taxon>
        <taxon>Actinomycetes</taxon>
        <taxon>Kitasatosporales</taxon>
        <taxon>Streptomycetaceae</taxon>
        <taxon>Streptomyces</taxon>
    </lineage>
</organism>
<dbReference type="PROSITE" id="PS50995">
    <property type="entry name" value="HTH_MARR_2"/>
    <property type="match status" value="1"/>
</dbReference>
<evidence type="ECO:0000313" key="3">
    <source>
        <dbReference type="EMBL" id="GEB49812.1"/>
    </source>
</evidence>
<feature type="region of interest" description="Disordered" evidence="1">
    <location>
        <begin position="149"/>
        <end position="174"/>
    </location>
</feature>
<dbReference type="Gene3D" id="1.10.10.10">
    <property type="entry name" value="Winged helix-like DNA-binding domain superfamily/Winged helix DNA-binding domain"/>
    <property type="match status" value="1"/>
</dbReference>
<dbReference type="InterPro" id="IPR036388">
    <property type="entry name" value="WH-like_DNA-bd_sf"/>
</dbReference>
<evidence type="ECO:0000259" key="2">
    <source>
        <dbReference type="PROSITE" id="PS50995"/>
    </source>
</evidence>
<dbReference type="GO" id="GO:0003700">
    <property type="term" value="F:DNA-binding transcription factor activity"/>
    <property type="evidence" value="ECO:0007669"/>
    <property type="project" value="InterPro"/>
</dbReference>
<dbReference type="InterPro" id="IPR039422">
    <property type="entry name" value="MarR/SlyA-like"/>
</dbReference>
<dbReference type="InterPro" id="IPR000835">
    <property type="entry name" value="HTH_MarR-typ"/>
</dbReference>
<dbReference type="RefSeq" id="WP_037850050.1">
    <property type="nucleotide sequence ID" value="NZ_BJMM01000009.1"/>
</dbReference>
<dbReference type="OrthoDB" id="3573114at2"/>
<dbReference type="AlphaFoldDB" id="A0A4Y3QX74"/>
<dbReference type="Pfam" id="PF01047">
    <property type="entry name" value="MarR"/>
    <property type="match status" value="1"/>
</dbReference>
<dbReference type="InterPro" id="IPR036390">
    <property type="entry name" value="WH_DNA-bd_sf"/>
</dbReference>
<evidence type="ECO:0000256" key="1">
    <source>
        <dbReference type="SAM" id="MobiDB-lite"/>
    </source>
</evidence>
<keyword evidence="4" id="KW-1185">Reference proteome</keyword>
<dbReference type="SUPFAM" id="SSF46785">
    <property type="entry name" value="Winged helix' DNA-binding domain"/>
    <property type="match status" value="1"/>
</dbReference>